<evidence type="ECO:0000313" key="3">
    <source>
        <dbReference type="Proteomes" id="UP001240447"/>
    </source>
</evidence>
<keyword evidence="3" id="KW-1185">Reference proteome</keyword>
<protein>
    <submittedName>
        <fullName evidence="2">Uncharacterized protein</fullName>
    </submittedName>
</protein>
<dbReference type="Proteomes" id="UP001240447">
    <property type="component" value="Unassembled WGS sequence"/>
</dbReference>
<evidence type="ECO:0000313" key="2">
    <source>
        <dbReference type="EMBL" id="MDP9820488.1"/>
    </source>
</evidence>
<proteinExistence type="predicted"/>
<sequence length="185" mass="20899">MSYFLAPSLVKLRDEVNQKWPKRDKTSDGWIGDPSHAARKSDHNPDWAAPGSRRGVVRAVDIDRDGIRPFALLKRLKKDSRVYYIIFNGHIYSRSTGFKKVKYSGANAHTTHLHVSILGTDFAENSVRPWLPTFVTVETRGARVDKALVLLEQALAIAKGGRRRKLARAVREAESIAVKQKRKQV</sequence>
<name>A0ABT9NJA2_9ACTN</name>
<reference evidence="2 3" key="1">
    <citation type="submission" date="2023-07" db="EMBL/GenBank/DDBJ databases">
        <title>Sequencing the genomes of 1000 actinobacteria strains.</title>
        <authorList>
            <person name="Klenk H.-P."/>
        </authorList>
    </citation>
    <scope>NUCLEOTIDE SEQUENCE [LARGE SCALE GENOMIC DNA]</scope>
    <source>
        <strain evidence="2 3">GD13</strain>
    </source>
</reference>
<accession>A0ABT9NJA2</accession>
<dbReference type="EMBL" id="JAUSQM010000001">
    <property type="protein sequence ID" value="MDP9820488.1"/>
    <property type="molecule type" value="Genomic_DNA"/>
</dbReference>
<evidence type="ECO:0000256" key="1">
    <source>
        <dbReference type="SAM" id="MobiDB-lite"/>
    </source>
</evidence>
<comment type="caution">
    <text evidence="2">The sequence shown here is derived from an EMBL/GenBank/DDBJ whole genome shotgun (WGS) entry which is preliminary data.</text>
</comment>
<dbReference type="RefSeq" id="WP_181641587.1">
    <property type="nucleotide sequence ID" value="NZ_CCXJ01000105.1"/>
</dbReference>
<gene>
    <name evidence="2" type="ORF">J2S59_000297</name>
</gene>
<feature type="region of interest" description="Disordered" evidence="1">
    <location>
        <begin position="20"/>
        <end position="50"/>
    </location>
</feature>
<organism evidence="2 3">
    <name type="scientific">Nocardioides massiliensis</name>
    <dbReference type="NCBI Taxonomy" id="1325935"/>
    <lineage>
        <taxon>Bacteria</taxon>
        <taxon>Bacillati</taxon>
        <taxon>Actinomycetota</taxon>
        <taxon>Actinomycetes</taxon>
        <taxon>Propionibacteriales</taxon>
        <taxon>Nocardioidaceae</taxon>
        <taxon>Nocardioides</taxon>
    </lineage>
</organism>